<protein>
    <recommendedName>
        <fullName evidence="1 4">Proteasome assembly chaperone 2</fullName>
    </recommendedName>
</protein>
<dbReference type="EMBL" id="GAMD01003106">
    <property type="protein sequence ID" value="JAA98484.1"/>
    <property type="molecule type" value="mRNA"/>
</dbReference>
<comment type="function">
    <text evidence="4">Chaperone protein which promotes assembly of the 20S proteasome as part of a heterodimer with PSMG1.</text>
</comment>
<reference evidence="5" key="1">
    <citation type="submission" date="2013-07" db="EMBL/GenBank/DDBJ databases">
        <title>Transcriptome sequencing and developmental regulation of gene expression in Anopheles aquasalis.</title>
        <authorList>
            <consortium name="Brazilian Malaria Network (MCT/CNPq/MS/SCTIE/DECIT/PRONEX 555648/2009-5) and Research Network on Bioactive Molecules from Arthropod Vectors (NAP-MOBIARVE"/>
            <consortium name="University of Sao Paulo)"/>
            <person name="Marinotti O."/>
            <person name="Ribeiro J.M.C."/>
            <person name="Costa-da-Silva A.L."/>
            <person name="Silva M.C.P."/>
            <person name="Lopes A.R."/>
            <person name="Barros M.S."/>
            <person name="Sa-Nunes A."/>
            <person name="Konjin B.B."/>
            <person name="Carvalho E."/>
            <person name="Suesdek L."/>
            <person name="Silva-Neto M.A.C."/>
            <person name="Capurro M.L."/>
        </authorList>
    </citation>
    <scope>NUCLEOTIDE SEQUENCE</scope>
    <source>
        <tissue evidence="5">Whole body</tissue>
    </source>
</reference>
<dbReference type="AlphaFoldDB" id="T1DFK5"/>
<dbReference type="GO" id="GO:0043248">
    <property type="term" value="P:proteasome assembly"/>
    <property type="evidence" value="ECO:0007669"/>
    <property type="project" value="TreeGrafter"/>
</dbReference>
<dbReference type="Pfam" id="PF09754">
    <property type="entry name" value="PAC2"/>
    <property type="match status" value="1"/>
</dbReference>
<comment type="similarity">
    <text evidence="3 4">Belongs to the PSMG2 family.</text>
</comment>
<dbReference type="PIRSF" id="PIRSF010044">
    <property type="entry name" value="UCP010044"/>
    <property type="match status" value="1"/>
</dbReference>
<dbReference type="InterPro" id="IPR016562">
    <property type="entry name" value="Proteasome_assmbl_chp_2_euk"/>
</dbReference>
<dbReference type="GO" id="GO:0005829">
    <property type="term" value="C:cytosol"/>
    <property type="evidence" value="ECO:0007669"/>
    <property type="project" value="TreeGrafter"/>
</dbReference>
<evidence type="ECO:0000256" key="4">
    <source>
        <dbReference type="PIRNR" id="PIRNR010044"/>
    </source>
</evidence>
<dbReference type="GO" id="GO:0005634">
    <property type="term" value="C:nucleus"/>
    <property type="evidence" value="ECO:0007669"/>
    <property type="project" value="TreeGrafter"/>
</dbReference>
<dbReference type="SUPFAM" id="SSF159659">
    <property type="entry name" value="Cgl1923-like"/>
    <property type="match status" value="1"/>
</dbReference>
<evidence type="ECO:0000256" key="2">
    <source>
        <dbReference type="ARBA" id="ARBA00023186"/>
    </source>
</evidence>
<evidence type="ECO:0000256" key="3">
    <source>
        <dbReference type="ARBA" id="ARBA00025745"/>
    </source>
</evidence>
<evidence type="ECO:0000313" key="5">
    <source>
        <dbReference type="EMBL" id="JAA98484.1"/>
    </source>
</evidence>
<sequence length="264" mass="28878">MFSFRREIDFTGYTLIVPSVSVGNVPQLAVDVIIETLKLEPIGQLWHPALIPVIGAPAFEHEPADFVSTSAELYLSEEKRLAVLQLRAPLAGNAQQRAFLEQLADFVRDRHFTQVLLLASAFAHEKSNVRTAPFSYVANEMYERADDAGSRRLAEDGGRWTKHPGGVIHGGGFGAKLLELLTDRSVAGVLLFMYVSEGDNTTEGLMLARMLHTISGERLLPAGAQESDFRWPKSWQHLFGSSRSQVLVLSAAEAAQGFGAGMAI</sequence>
<dbReference type="Gene3D" id="3.40.50.10900">
    <property type="entry name" value="PAC-like subunit"/>
    <property type="match status" value="2"/>
</dbReference>
<keyword evidence="2 4" id="KW-0143">Chaperone</keyword>
<dbReference type="InterPro" id="IPR019151">
    <property type="entry name" value="Proteasome_assmbl_chaperone_2"/>
</dbReference>
<dbReference type="PANTHER" id="PTHR12970:SF1">
    <property type="entry name" value="PROTEASOME ASSEMBLY CHAPERONE 2"/>
    <property type="match status" value="1"/>
</dbReference>
<comment type="subunit">
    <text evidence="4">Forms a heterodimer with PSMG1.</text>
</comment>
<proteinExistence type="evidence at transcript level"/>
<accession>T1DFK5</accession>
<dbReference type="VEuPathDB" id="VectorBase:AAQUA_005834"/>
<dbReference type="PANTHER" id="PTHR12970">
    <property type="entry name" value="PROTEASOME ASSEMBLY CHAPERONE 2"/>
    <property type="match status" value="1"/>
</dbReference>
<dbReference type="InterPro" id="IPR038389">
    <property type="entry name" value="PSMG2_sf"/>
</dbReference>
<name>T1DFK5_ANOAQ</name>
<organism evidence="5">
    <name type="scientific">Anopheles aquasalis</name>
    <name type="common">Malaria mosquito</name>
    <dbReference type="NCBI Taxonomy" id="42839"/>
    <lineage>
        <taxon>Eukaryota</taxon>
        <taxon>Metazoa</taxon>
        <taxon>Ecdysozoa</taxon>
        <taxon>Arthropoda</taxon>
        <taxon>Hexapoda</taxon>
        <taxon>Insecta</taxon>
        <taxon>Pterygota</taxon>
        <taxon>Neoptera</taxon>
        <taxon>Endopterygota</taxon>
        <taxon>Diptera</taxon>
        <taxon>Nematocera</taxon>
        <taxon>Culicoidea</taxon>
        <taxon>Culicidae</taxon>
        <taxon>Anophelinae</taxon>
        <taxon>Anopheles</taxon>
    </lineage>
</organism>
<evidence type="ECO:0000256" key="1">
    <source>
        <dbReference type="ARBA" id="ARBA00019186"/>
    </source>
</evidence>